<evidence type="ECO:0000256" key="17">
    <source>
        <dbReference type="ARBA" id="ARBA00060276"/>
    </source>
</evidence>
<dbReference type="GO" id="GO:0004467">
    <property type="term" value="F:long-chain fatty acid-CoA ligase activity"/>
    <property type="evidence" value="ECO:0007669"/>
    <property type="project" value="TreeGrafter"/>
</dbReference>
<feature type="domain" description="AMP-binding enzyme C-terminal" evidence="22">
    <location>
        <begin position="527"/>
        <end position="612"/>
    </location>
</feature>
<gene>
    <name evidence="23" type="ORF">A1O9_08700</name>
</gene>
<evidence type="ECO:0000256" key="4">
    <source>
        <dbReference type="ARBA" id="ARBA00006432"/>
    </source>
</evidence>
<dbReference type="GO" id="GO:0005324">
    <property type="term" value="F:long-chain fatty acid transmembrane transporter activity"/>
    <property type="evidence" value="ECO:0007669"/>
    <property type="project" value="TreeGrafter"/>
</dbReference>
<keyword evidence="10" id="KW-0547">Nucleotide-binding</keyword>
<dbReference type="RefSeq" id="XP_013257637.1">
    <property type="nucleotide sequence ID" value="XM_013402183.1"/>
</dbReference>
<keyword evidence="11" id="KW-0067">ATP-binding</keyword>
<keyword evidence="14 20" id="KW-0472">Membrane</keyword>
<feature type="transmembrane region" description="Helical" evidence="20">
    <location>
        <begin position="287"/>
        <end position="309"/>
    </location>
</feature>
<dbReference type="GO" id="GO:0009898">
    <property type="term" value="C:cytoplasmic side of plasma membrane"/>
    <property type="evidence" value="ECO:0007669"/>
    <property type="project" value="TreeGrafter"/>
</dbReference>
<evidence type="ECO:0000256" key="10">
    <source>
        <dbReference type="ARBA" id="ARBA00022741"/>
    </source>
</evidence>
<dbReference type="GO" id="GO:0005778">
    <property type="term" value="C:peroxisomal membrane"/>
    <property type="evidence" value="ECO:0007669"/>
    <property type="project" value="UniProtKB-SubCell"/>
</dbReference>
<evidence type="ECO:0000313" key="24">
    <source>
        <dbReference type="Proteomes" id="UP000027920"/>
    </source>
</evidence>
<evidence type="ECO:0000256" key="16">
    <source>
        <dbReference type="ARBA" id="ARBA00051585"/>
    </source>
</evidence>
<evidence type="ECO:0000259" key="22">
    <source>
        <dbReference type="Pfam" id="PF13193"/>
    </source>
</evidence>
<evidence type="ECO:0000256" key="18">
    <source>
        <dbReference type="ARBA" id="ARBA00068795"/>
    </source>
</evidence>
<keyword evidence="24" id="KW-1185">Reference proteome</keyword>
<accession>A0A072P5P8</accession>
<keyword evidence="12 20" id="KW-1133">Transmembrane helix</keyword>
<dbReference type="HOGENOM" id="CLU_000022_46_3_1"/>
<dbReference type="Gene3D" id="3.40.50.12780">
    <property type="entry name" value="N-terminal domain of ligase-like"/>
    <property type="match status" value="1"/>
</dbReference>
<keyword evidence="7" id="KW-0436">Ligase</keyword>
<dbReference type="GO" id="GO:0044539">
    <property type="term" value="P:long-chain fatty acid import into cell"/>
    <property type="evidence" value="ECO:0007669"/>
    <property type="project" value="TreeGrafter"/>
</dbReference>
<evidence type="ECO:0000256" key="20">
    <source>
        <dbReference type="SAM" id="Phobius"/>
    </source>
</evidence>
<dbReference type="PANTHER" id="PTHR43107:SF15">
    <property type="entry name" value="FATTY ACID TRANSPORT PROTEIN 3, ISOFORM A"/>
    <property type="match status" value="1"/>
</dbReference>
<dbReference type="OrthoDB" id="10253869at2759"/>
<dbReference type="InterPro" id="IPR000873">
    <property type="entry name" value="AMP-dep_synth/lig_dom"/>
</dbReference>
<keyword evidence="6" id="KW-1003">Cell membrane</keyword>
<sequence length="662" mass="73801">MASAALSSISGATLAAAAPAALAGLAYLNARWRVSLDLHMARSMLGAILAWKRLERTKQINSFYRLEEYAHSAAIKDEPFLVYQGQSWSFHESYRIILRYARYLHVRHAIQPGDIVALDFMNSPQFMFVVLAVWSLGAVPATVNYNLVNEAFVHSVRTCRARLLVVEPEVEARVLTDETRSVIQAAGFRGHDALPLEIVVLTEELQSSLEVENENEPPFRAPDTARSNATARTPAILIFTSGTTGLPKAAIVPWQRMVLGSGIMHRWMGVKPVTSKSPDRLYVCMPLYHGTAFLLGFSLCLEATATLVIGRKFSASKFWDDVAASDATVVSYVGETLRYLLAAPPRPNDSTKHRVRLAVGNGLRPDVWDHFKERFGIETIAEFYGATESVSASWNLNRNSFSSGAIGQVGLLFDLYYSKTQAIVEIDWEVEAPRRDPETRFCTQVPRGEPGELLYALDAADVASTYQGYFGNQKASDSKVWRNVFKKGDAWFRSGDVVRFDKEGRMWFSDRIGDTFRWRSENVSTNEVAEVLGRHPAVIEANVYGVEIPNHDGRAGCAATLLHGITTANDGLVLDQSLLKDLADHARKELPKYAVPVFLRLVTELKATGNNKQQKHIMRAEGVDPARVSAGDRIFYLRPENDRFEVFGVKEWEELQAGRVKL</sequence>
<feature type="domain" description="AMP-dependent synthetase/ligase" evidence="21">
    <location>
        <begin position="76"/>
        <end position="455"/>
    </location>
</feature>
<evidence type="ECO:0000256" key="3">
    <source>
        <dbReference type="ARBA" id="ARBA00004651"/>
    </source>
</evidence>
<dbReference type="FunFam" id="3.30.300.30:FF:000002">
    <property type="entry name" value="Long-chain fatty acid transport protein 1"/>
    <property type="match status" value="1"/>
</dbReference>
<dbReference type="InterPro" id="IPR025110">
    <property type="entry name" value="AMP-bd_C"/>
</dbReference>
<keyword evidence="5" id="KW-0813">Transport</keyword>
<reference evidence="23 24" key="1">
    <citation type="submission" date="2013-03" db="EMBL/GenBank/DDBJ databases">
        <title>The Genome Sequence of Exophiala aquamarina CBS 119918.</title>
        <authorList>
            <consortium name="The Broad Institute Genomics Platform"/>
            <person name="Cuomo C."/>
            <person name="de Hoog S."/>
            <person name="Gorbushina A."/>
            <person name="Walker B."/>
            <person name="Young S.K."/>
            <person name="Zeng Q."/>
            <person name="Gargeya S."/>
            <person name="Fitzgerald M."/>
            <person name="Haas B."/>
            <person name="Abouelleil A."/>
            <person name="Allen A.W."/>
            <person name="Alvarado L."/>
            <person name="Arachchi H.M."/>
            <person name="Berlin A.M."/>
            <person name="Chapman S.B."/>
            <person name="Gainer-Dewar J."/>
            <person name="Goldberg J."/>
            <person name="Griggs A."/>
            <person name="Gujja S."/>
            <person name="Hansen M."/>
            <person name="Howarth C."/>
            <person name="Imamovic A."/>
            <person name="Ireland A."/>
            <person name="Larimer J."/>
            <person name="McCowan C."/>
            <person name="Murphy C."/>
            <person name="Pearson M."/>
            <person name="Poon T.W."/>
            <person name="Priest M."/>
            <person name="Roberts A."/>
            <person name="Saif S."/>
            <person name="Shea T."/>
            <person name="Sisk P."/>
            <person name="Sykes S."/>
            <person name="Wortman J."/>
            <person name="Nusbaum C."/>
            <person name="Birren B."/>
        </authorList>
    </citation>
    <scope>NUCLEOTIDE SEQUENCE [LARGE SCALE GENOMIC DNA]</scope>
    <source>
        <strain evidence="23 24">CBS 119918</strain>
    </source>
</reference>
<comment type="catalytic activity">
    <reaction evidence="16">
        <text>a very long-chain fatty acid + ATP + CoA = a very long-chain fatty acyl-CoA + AMP + diphosphate</text>
        <dbReference type="Rhea" id="RHEA:54536"/>
        <dbReference type="ChEBI" id="CHEBI:30616"/>
        <dbReference type="ChEBI" id="CHEBI:33019"/>
        <dbReference type="ChEBI" id="CHEBI:57287"/>
        <dbReference type="ChEBI" id="CHEBI:58950"/>
        <dbReference type="ChEBI" id="CHEBI:138261"/>
        <dbReference type="ChEBI" id="CHEBI:456215"/>
    </reaction>
</comment>
<dbReference type="PANTHER" id="PTHR43107">
    <property type="entry name" value="LONG-CHAIN FATTY ACID TRANSPORT PROTEIN"/>
    <property type="match status" value="1"/>
</dbReference>
<dbReference type="Proteomes" id="UP000027920">
    <property type="component" value="Unassembled WGS sequence"/>
</dbReference>
<protein>
    <recommendedName>
        <fullName evidence="18">Very long-chain fatty acid transport protein</fullName>
    </recommendedName>
    <alternativeName>
        <fullName evidence="19">Very-long-chain acyl-CoA synthetase</fullName>
    </alternativeName>
</protein>
<dbReference type="VEuPathDB" id="FungiDB:A1O9_08700"/>
<dbReference type="GO" id="GO:0005811">
    <property type="term" value="C:lipid droplet"/>
    <property type="evidence" value="ECO:0007669"/>
    <property type="project" value="UniProtKB-SubCell"/>
</dbReference>
<comment type="similarity">
    <text evidence="4">Belongs to the ATP-dependent AMP-binding enzyme family.</text>
</comment>
<keyword evidence="9 20" id="KW-0812">Transmembrane</keyword>
<keyword evidence="15" id="KW-0576">Peroxisome</keyword>
<dbReference type="InterPro" id="IPR045851">
    <property type="entry name" value="AMP-bd_C_sf"/>
</dbReference>
<evidence type="ECO:0000256" key="2">
    <source>
        <dbReference type="ARBA" id="ARBA00004585"/>
    </source>
</evidence>
<keyword evidence="13" id="KW-0445">Lipid transport</keyword>
<evidence type="ECO:0000256" key="15">
    <source>
        <dbReference type="ARBA" id="ARBA00023140"/>
    </source>
</evidence>
<evidence type="ECO:0000259" key="21">
    <source>
        <dbReference type="Pfam" id="PF00501"/>
    </source>
</evidence>
<name>A0A072P5P8_9EURO</name>
<evidence type="ECO:0000256" key="14">
    <source>
        <dbReference type="ARBA" id="ARBA00023136"/>
    </source>
</evidence>
<dbReference type="InterPro" id="IPR042099">
    <property type="entry name" value="ANL_N_sf"/>
</dbReference>
<dbReference type="GeneID" id="25283611"/>
<dbReference type="GO" id="GO:0005524">
    <property type="term" value="F:ATP binding"/>
    <property type="evidence" value="ECO:0007669"/>
    <property type="project" value="UniProtKB-KW"/>
</dbReference>
<evidence type="ECO:0000256" key="1">
    <source>
        <dbReference type="ARBA" id="ARBA00004502"/>
    </source>
</evidence>
<evidence type="ECO:0000256" key="9">
    <source>
        <dbReference type="ARBA" id="ARBA00022692"/>
    </source>
</evidence>
<dbReference type="PROSITE" id="PS00455">
    <property type="entry name" value="AMP_BINDING"/>
    <property type="match status" value="1"/>
</dbReference>
<organism evidence="23 24">
    <name type="scientific">Exophiala aquamarina CBS 119918</name>
    <dbReference type="NCBI Taxonomy" id="1182545"/>
    <lineage>
        <taxon>Eukaryota</taxon>
        <taxon>Fungi</taxon>
        <taxon>Dikarya</taxon>
        <taxon>Ascomycota</taxon>
        <taxon>Pezizomycotina</taxon>
        <taxon>Eurotiomycetes</taxon>
        <taxon>Chaetothyriomycetidae</taxon>
        <taxon>Chaetothyriales</taxon>
        <taxon>Herpotrichiellaceae</taxon>
        <taxon>Exophiala</taxon>
    </lineage>
</organism>
<dbReference type="EMBL" id="AMGV01000008">
    <property type="protein sequence ID" value="KEF55047.1"/>
    <property type="molecule type" value="Genomic_DNA"/>
</dbReference>
<dbReference type="STRING" id="1182545.A0A072P5P8"/>
<evidence type="ECO:0000256" key="6">
    <source>
        <dbReference type="ARBA" id="ARBA00022475"/>
    </source>
</evidence>
<dbReference type="FunFam" id="3.40.50.12780:FF:000019">
    <property type="entry name" value="Long-chain fatty acid transporter"/>
    <property type="match status" value="1"/>
</dbReference>
<evidence type="ECO:0000313" key="23">
    <source>
        <dbReference type="EMBL" id="KEF55047.1"/>
    </source>
</evidence>
<dbReference type="InterPro" id="IPR020845">
    <property type="entry name" value="AMP-binding_CS"/>
</dbReference>
<evidence type="ECO:0000256" key="7">
    <source>
        <dbReference type="ARBA" id="ARBA00022598"/>
    </source>
</evidence>
<proteinExistence type="inferred from homology"/>
<dbReference type="AlphaFoldDB" id="A0A072P5P8"/>
<evidence type="ECO:0000256" key="5">
    <source>
        <dbReference type="ARBA" id="ARBA00022448"/>
    </source>
</evidence>
<dbReference type="Pfam" id="PF13193">
    <property type="entry name" value="AMP-binding_C"/>
    <property type="match status" value="1"/>
</dbReference>
<comment type="caution">
    <text evidence="23">The sequence shown here is derived from an EMBL/GenBank/DDBJ whole genome shotgun (WGS) entry which is preliminary data.</text>
</comment>
<dbReference type="Pfam" id="PF00501">
    <property type="entry name" value="AMP-binding"/>
    <property type="match status" value="1"/>
</dbReference>
<comment type="function">
    <text evidence="17">Acyl-CoA synthetase required for both the import of long chain fatty acids (LCFAs) (C14-C18) and the activation very long chain fatty acids (VLCFAs) (C20-C26) by esterification of the fatty acids into metabolically active CoA-thioesters for subsequent degradation or incorporation into phospholipids. The transport and fatty acyl-CoA synthetase activities are genetically separable and are thus independent activities. Esterifies VLCFAs in the peroxisome matrix. The VLCFAs are actively transported into peroxisomes by a PXA1-PXA2 heterodimeric transporter in the peroxisomal membrane.</text>
</comment>
<evidence type="ECO:0000256" key="13">
    <source>
        <dbReference type="ARBA" id="ARBA00023055"/>
    </source>
</evidence>
<evidence type="ECO:0000256" key="19">
    <source>
        <dbReference type="ARBA" id="ARBA00078285"/>
    </source>
</evidence>
<dbReference type="Gene3D" id="3.30.300.30">
    <property type="match status" value="1"/>
</dbReference>
<evidence type="ECO:0000256" key="8">
    <source>
        <dbReference type="ARBA" id="ARBA00022677"/>
    </source>
</evidence>
<comment type="subcellular location">
    <subcellularLocation>
        <location evidence="3">Cell membrane</location>
        <topology evidence="3">Multi-pass membrane protein</topology>
    </subcellularLocation>
    <subcellularLocation>
        <location evidence="1">Lipid droplet</location>
    </subcellularLocation>
    <subcellularLocation>
        <location evidence="2">Peroxisome membrane</location>
        <topology evidence="2">Multi-pass membrane protein</topology>
    </subcellularLocation>
</comment>
<dbReference type="SUPFAM" id="SSF56801">
    <property type="entry name" value="Acetyl-CoA synthetase-like"/>
    <property type="match status" value="1"/>
</dbReference>
<evidence type="ECO:0000256" key="12">
    <source>
        <dbReference type="ARBA" id="ARBA00022989"/>
    </source>
</evidence>
<evidence type="ECO:0000256" key="11">
    <source>
        <dbReference type="ARBA" id="ARBA00022840"/>
    </source>
</evidence>
<keyword evidence="8" id="KW-0551">Lipid droplet</keyword>